<dbReference type="Gene3D" id="3.90.470.10">
    <property type="entry name" value="Ribosomal protein L22/L17"/>
    <property type="match status" value="1"/>
</dbReference>
<accession>A0A2H0WN55</accession>
<evidence type="ECO:0000256" key="5">
    <source>
        <dbReference type="ARBA" id="ARBA00023274"/>
    </source>
</evidence>
<evidence type="ECO:0000256" key="1">
    <source>
        <dbReference type="ARBA" id="ARBA00009451"/>
    </source>
</evidence>
<dbReference type="InterPro" id="IPR047867">
    <property type="entry name" value="Ribosomal_uL22_bac/org-type"/>
</dbReference>
<comment type="similarity">
    <text evidence="1 7 8">Belongs to the universal ribosomal protein uL22 family.</text>
</comment>
<sequence>MEIVAKSTFVKGSPRKVRLVADQIKGLDVARAEAILTNLRKAPCQPLLLVLKQAIGNAINNFKLKKENLKIKTVDIGEGPRLKRVRFVSRGRIHQIKKRLNHINLVLEDISNGKKG</sequence>
<keyword evidence="2 7" id="KW-0699">rRNA-binding</keyword>
<dbReference type="GO" id="GO:0019843">
    <property type="term" value="F:rRNA binding"/>
    <property type="evidence" value="ECO:0007669"/>
    <property type="project" value="UniProtKB-UniRule"/>
</dbReference>
<dbReference type="SUPFAM" id="SSF54843">
    <property type="entry name" value="Ribosomal protein L22"/>
    <property type="match status" value="1"/>
</dbReference>
<dbReference type="PANTHER" id="PTHR13501">
    <property type="entry name" value="CHLOROPLAST 50S RIBOSOMAL PROTEIN L22-RELATED"/>
    <property type="match status" value="1"/>
</dbReference>
<comment type="function">
    <text evidence="7 10">This protein binds specifically to 23S rRNA; its binding is stimulated by other ribosomal proteins, e.g., L4, L17, and L20. It is important during the early stages of 50S assembly. It makes multiple contacts with different domains of the 23S rRNA in the assembled 50S subunit and ribosome.</text>
</comment>
<dbReference type="Proteomes" id="UP000230033">
    <property type="component" value="Unassembled WGS sequence"/>
</dbReference>
<reference evidence="12" key="1">
    <citation type="submission" date="2017-09" db="EMBL/GenBank/DDBJ databases">
        <title>Depth-based differentiation of microbial function through sediment-hosted aquifers and enrichment of novel symbionts in the deep terrestrial subsurface.</title>
        <authorList>
            <person name="Probst A.J."/>
            <person name="Ladd B."/>
            <person name="Jarett J.K."/>
            <person name="Geller-Mcgrath D.E."/>
            <person name="Sieber C.M.K."/>
            <person name="Emerson J.B."/>
            <person name="Anantharaman K."/>
            <person name="Thomas B.C."/>
            <person name="Malmstrom R."/>
            <person name="Stieglmeier M."/>
            <person name="Klingl A."/>
            <person name="Woyke T."/>
            <person name="Ryan C.M."/>
            <person name="Banfield J.F."/>
        </authorList>
    </citation>
    <scope>NUCLEOTIDE SEQUENCE [LARGE SCALE GENOMIC DNA]</scope>
</reference>
<keyword evidence="3 7" id="KW-0694">RNA-binding</keyword>
<dbReference type="InterPro" id="IPR001063">
    <property type="entry name" value="Ribosomal_uL22"/>
</dbReference>
<dbReference type="PANTHER" id="PTHR13501:SF8">
    <property type="entry name" value="LARGE RIBOSOMAL SUBUNIT PROTEIN UL22M"/>
    <property type="match status" value="1"/>
</dbReference>
<dbReference type="GO" id="GO:0006412">
    <property type="term" value="P:translation"/>
    <property type="evidence" value="ECO:0007669"/>
    <property type="project" value="UniProtKB-UniRule"/>
</dbReference>
<dbReference type="GO" id="GO:0022625">
    <property type="term" value="C:cytosolic large ribosomal subunit"/>
    <property type="evidence" value="ECO:0007669"/>
    <property type="project" value="TreeGrafter"/>
</dbReference>
<gene>
    <name evidence="7" type="primary">rplV</name>
    <name evidence="11" type="ORF">COT65_00965</name>
</gene>
<comment type="function">
    <text evidence="7">The globular domain of the protein is located near the polypeptide exit tunnel on the outside of the subunit, while an extended beta-hairpin is found that lines the wall of the exit tunnel in the center of the 70S ribosome.</text>
</comment>
<comment type="subunit">
    <text evidence="7 9">Part of the 50S ribosomal subunit.</text>
</comment>
<proteinExistence type="inferred from homology"/>
<evidence type="ECO:0000256" key="7">
    <source>
        <dbReference type="HAMAP-Rule" id="MF_01331"/>
    </source>
</evidence>
<dbReference type="InterPro" id="IPR036394">
    <property type="entry name" value="Ribosomal_uL22_sf"/>
</dbReference>
<evidence type="ECO:0000256" key="8">
    <source>
        <dbReference type="RuleBase" id="RU004005"/>
    </source>
</evidence>
<evidence type="ECO:0000313" key="12">
    <source>
        <dbReference type="Proteomes" id="UP000230033"/>
    </source>
</evidence>
<evidence type="ECO:0000256" key="9">
    <source>
        <dbReference type="RuleBase" id="RU004006"/>
    </source>
</evidence>
<dbReference type="NCBIfam" id="TIGR01044">
    <property type="entry name" value="rplV_bact"/>
    <property type="match status" value="1"/>
</dbReference>
<evidence type="ECO:0000256" key="3">
    <source>
        <dbReference type="ARBA" id="ARBA00022884"/>
    </source>
</evidence>
<dbReference type="AlphaFoldDB" id="A0A2H0WN55"/>
<evidence type="ECO:0000256" key="6">
    <source>
        <dbReference type="ARBA" id="ARBA00035207"/>
    </source>
</evidence>
<dbReference type="HAMAP" id="MF_01331_B">
    <property type="entry name" value="Ribosomal_uL22_B"/>
    <property type="match status" value="1"/>
</dbReference>
<organism evidence="11 12">
    <name type="scientific">Candidatus Shapirobacteria bacterium CG09_land_8_20_14_0_10_47_13</name>
    <dbReference type="NCBI Taxonomy" id="1974481"/>
    <lineage>
        <taxon>Bacteria</taxon>
        <taxon>Candidatus Shapironibacteriota</taxon>
    </lineage>
</organism>
<dbReference type="InterPro" id="IPR005727">
    <property type="entry name" value="Ribosomal_uL22_bac/chlpt-type"/>
</dbReference>
<dbReference type="GO" id="GO:0003735">
    <property type="term" value="F:structural constituent of ribosome"/>
    <property type="evidence" value="ECO:0007669"/>
    <property type="project" value="InterPro"/>
</dbReference>
<dbReference type="Pfam" id="PF00237">
    <property type="entry name" value="Ribosomal_L22"/>
    <property type="match status" value="1"/>
</dbReference>
<comment type="caution">
    <text evidence="11">The sequence shown here is derived from an EMBL/GenBank/DDBJ whole genome shotgun (WGS) entry which is preliminary data.</text>
</comment>
<dbReference type="EMBL" id="PEZJ01000011">
    <property type="protein sequence ID" value="PIS14057.1"/>
    <property type="molecule type" value="Genomic_DNA"/>
</dbReference>
<evidence type="ECO:0000256" key="2">
    <source>
        <dbReference type="ARBA" id="ARBA00022730"/>
    </source>
</evidence>
<keyword evidence="5 7" id="KW-0687">Ribonucleoprotein</keyword>
<protein>
    <recommendedName>
        <fullName evidence="6 7">Large ribosomal subunit protein uL22</fullName>
    </recommendedName>
</protein>
<evidence type="ECO:0000313" key="11">
    <source>
        <dbReference type="EMBL" id="PIS14057.1"/>
    </source>
</evidence>
<evidence type="ECO:0000256" key="4">
    <source>
        <dbReference type="ARBA" id="ARBA00022980"/>
    </source>
</evidence>
<name>A0A2H0WN55_9BACT</name>
<keyword evidence="4 7" id="KW-0689">Ribosomal protein</keyword>
<evidence type="ECO:0000256" key="10">
    <source>
        <dbReference type="RuleBase" id="RU004008"/>
    </source>
</evidence>